<evidence type="ECO:0000313" key="1">
    <source>
        <dbReference type="EMBL" id="KAG2225620.1"/>
    </source>
</evidence>
<gene>
    <name evidence="1" type="ORF">INT45_013731</name>
</gene>
<accession>A0A8H7VM22</accession>
<reference evidence="1 2" key="1">
    <citation type="submission" date="2020-12" db="EMBL/GenBank/DDBJ databases">
        <title>Metabolic potential, ecology and presence of endohyphal bacteria is reflected in genomic diversity of Mucoromycotina.</title>
        <authorList>
            <person name="Muszewska A."/>
            <person name="Okrasinska A."/>
            <person name="Steczkiewicz K."/>
            <person name="Drgas O."/>
            <person name="Orlowska M."/>
            <person name="Perlinska-Lenart U."/>
            <person name="Aleksandrzak-Piekarczyk T."/>
            <person name="Szatraj K."/>
            <person name="Zielenkiewicz U."/>
            <person name="Pilsyk S."/>
            <person name="Malc E."/>
            <person name="Mieczkowski P."/>
            <person name="Kruszewska J.S."/>
            <person name="Biernat P."/>
            <person name="Pawlowska J."/>
        </authorList>
    </citation>
    <scope>NUCLEOTIDE SEQUENCE [LARGE SCALE GENOMIC DNA]</scope>
    <source>
        <strain evidence="1 2">CBS 142.35</strain>
    </source>
</reference>
<dbReference type="Proteomes" id="UP000646827">
    <property type="component" value="Unassembled WGS sequence"/>
</dbReference>
<dbReference type="OrthoDB" id="2296199at2759"/>
<proteinExistence type="predicted"/>
<keyword evidence="2" id="KW-1185">Reference proteome</keyword>
<protein>
    <submittedName>
        <fullName evidence="1">Uncharacterized protein</fullName>
    </submittedName>
</protein>
<organism evidence="1 2">
    <name type="scientific">Circinella minor</name>
    <dbReference type="NCBI Taxonomy" id="1195481"/>
    <lineage>
        <taxon>Eukaryota</taxon>
        <taxon>Fungi</taxon>
        <taxon>Fungi incertae sedis</taxon>
        <taxon>Mucoromycota</taxon>
        <taxon>Mucoromycotina</taxon>
        <taxon>Mucoromycetes</taxon>
        <taxon>Mucorales</taxon>
        <taxon>Lichtheimiaceae</taxon>
        <taxon>Circinella</taxon>
    </lineage>
</organism>
<evidence type="ECO:0000313" key="2">
    <source>
        <dbReference type="Proteomes" id="UP000646827"/>
    </source>
</evidence>
<dbReference type="EMBL" id="JAEPRB010000026">
    <property type="protein sequence ID" value="KAG2225620.1"/>
    <property type="molecule type" value="Genomic_DNA"/>
</dbReference>
<comment type="caution">
    <text evidence="1">The sequence shown here is derived from an EMBL/GenBank/DDBJ whole genome shotgun (WGS) entry which is preliminary data.</text>
</comment>
<name>A0A8H7VM22_9FUNG</name>
<dbReference type="AlphaFoldDB" id="A0A8H7VM22"/>
<sequence length="132" mass="14708">MRLPIQGGGEATFFGELILFFTHRFRDAQPPVTLGSIQERFEGMSQSDKEMEVIESAETMEGVEEKGILDERPLCLVKLFGNLKMTDYGTKERKKKGLPYGPRGGPNTPDKLCVIDAENIWGDITLGKISDV</sequence>